<dbReference type="AlphaFoldDB" id="A0A409X5X7"/>
<organism evidence="2 3">
    <name type="scientific">Panaeolus cyanescens</name>
    <dbReference type="NCBI Taxonomy" id="181874"/>
    <lineage>
        <taxon>Eukaryota</taxon>
        <taxon>Fungi</taxon>
        <taxon>Dikarya</taxon>
        <taxon>Basidiomycota</taxon>
        <taxon>Agaricomycotina</taxon>
        <taxon>Agaricomycetes</taxon>
        <taxon>Agaricomycetidae</taxon>
        <taxon>Agaricales</taxon>
        <taxon>Agaricineae</taxon>
        <taxon>Galeropsidaceae</taxon>
        <taxon>Panaeolus</taxon>
    </lineage>
</organism>
<feature type="region of interest" description="Disordered" evidence="1">
    <location>
        <begin position="48"/>
        <end position="78"/>
    </location>
</feature>
<dbReference type="InParanoid" id="A0A409X5X7"/>
<evidence type="ECO:0000256" key="1">
    <source>
        <dbReference type="SAM" id="MobiDB-lite"/>
    </source>
</evidence>
<evidence type="ECO:0008006" key="4">
    <source>
        <dbReference type="Google" id="ProtNLM"/>
    </source>
</evidence>
<evidence type="ECO:0000313" key="2">
    <source>
        <dbReference type="EMBL" id="PPQ86130.1"/>
    </source>
</evidence>
<feature type="region of interest" description="Disordered" evidence="1">
    <location>
        <begin position="15"/>
        <end position="35"/>
    </location>
</feature>
<evidence type="ECO:0000313" key="3">
    <source>
        <dbReference type="Proteomes" id="UP000284842"/>
    </source>
</evidence>
<comment type="caution">
    <text evidence="2">The sequence shown here is derived from an EMBL/GenBank/DDBJ whole genome shotgun (WGS) entry which is preliminary data.</text>
</comment>
<feature type="region of interest" description="Disordered" evidence="1">
    <location>
        <begin position="145"/>
        <end position="241"/>
    </location>
</feature>
<accession>A0A409X5X7</accession>
<protein>
    <recommendedName>
        <fullName evidence="4">F-box domain-containing protein</fullName>
    </recommendedName>
</protein>
<feature type="compositionally biased region" description="Polar residues" evidence="1">
    <location>
        <begin position="207"/>
        <end position="217"/>
    </location>
</feature>
<gene>
    <name evidence="2" type="ORF">CVT24_012457</name>
</gene>
<proteinExistence type="predicted"/>
<reference evidence="2 3" key="1">
    <citation type="journal article" date="2018" name="Evol. Lett.">
        <title>Horizontal gene cluster transfer increased hallucinogenic mushroom diversity.</title>
        <authorList>
            <person name="Reynolds H.T."/>
            <person name="Vijayakumar V."/>
            <person name="Gluck-Thaler E."/>
            <person name="Korotkin H.B."/>
            <person name="Matheny P.B."/>
            <person name="Slot J.C."/>
        </authorList>
    </citation>
    <scope>NUCLEOTIDE SEQUENCE [LARGE SCALE GENOMIC DNA]</scope>
    <source>
        <strain evidence="2 3">2629</strain>
    </source>
</reference>
<feature type="compositionally biased region" description="Low complexity" evidence="1">
    <location>
        <begin position="218"/>
        <end position="241"/>
    </location>
</feature>
<dbReference type="Proteomes" id="UP000284842">
    <property type="component" value="Unassembled WGS sequence"/>
</dbReference>
<feature type="region of interest" description="Disordered" evidence="1">
    <location>
        <begin position="109"/>
        <end position="128"/>
    </location>
</feature>
<feature type="compositionally biased region" description="Low complexity" evidence="1">
    <location>
        <begin position="109"/>
        <end position="118"/>
    </location>
</feature>
<sequence>MGLSNVYCWVSRRLKPQSSPESPESVRKPHHHPFSLKKLKRVFRRSFTRNSGHNPHHDRNAVNENSSATPTSNHDQNHEIPFRHRSLSFHNFSSPLLSFISQKFKSNDDYNNSDTSSTRHIPLSPNVTTSSDIIPSCFSLPISDARHRKNPSHEHAATTADLTATTSNDYDQSNDLDLRTPTPFDDIDSSSPQANAEYHNSDVPTAPQISSSLTSDHTTPLQLSTSTSPPSPSTISDTTQPMTDNLGLPVEVLQLIFWHCISNKAAFDFTSQMQRTICLVSQHWRNIALDDPRFSDVAMFDWRGVRLPFFKSRSLRNIEYIDRMTLHLPASARNAQLDDLQQFISTFLSRCRHVDIHIPKYRVFSDLDPEMSFRAPNASNDDLLHHATPVFDDTTLVQIMGYLQLSQWIQTFSWSSENPLENSLSSFLRADSEETHDFPQTNIEDGNETSDNPPPIPTIIKPATQWPHLSHLL</sequence>
<feature type="compositionally biased region" description="Low complexity" evidence="1">
    <location>
        <begin position="157"/>
        <end position="166"/>
    </location>
</feature>
<dbReference type="EMBL" id="NHTK01004553">
    <property type="protein sequence ID" value="PPQ86130.1"/>
    <property type="molecule type" value="Genomic_DNA"/>
</dbReference>
<feature type="compositionally biased region" description="Polar residues" evidence="1">
    <location>
        <begin position="62"/>
        <end position="74"/>
    </location>
</feature>
<feature type="region of interest" description="Disordered" evidence="1">
    <location>
        <begin position="435"/>
        <end position="461"/>
    </location>
</feature>
<keyword evidence="3" id="KW-1185">Reference proteome</keyword>
<name>A0A409X5X7_9AGAR</name>